<evidence type="ECO:0000313" key="5">
    <source>
        <dbReference type="EMBL" id="KAL2039101.1"/>
    </source>
</evidence>
<dbReference type="PROSITE" id="PS51767">
    <property type="entry name" value="PEPTIDASE_A1"/>
    <property type="match status" value="1"/>
</dbReference>
<keyword evidence="6" id="KW-1185">Reference proteome</keyword>
<gene>
    <name evidence="5" type="ORF">N7G274_008150</name>
</gene>
<protein>
    <recommendedName>
        <fullName evidence="4">Peptidase A1 domain-containing protein</fullName>
    </recommendedName>
</protein>
<dbReference type="InterPro" id="IPR033121">
    <property type="entry name" value="PEPTIDASE_A1"/>
</dbReference>
<feature type="region of interest" description="Disordered" evidence="1">
    <location>
        <begin position="457"/>
        <end position="518"/>
    </location>
</feature>
<feature type="compositionally biased region" description="Low complexity" evidence="1">
    <location>
        <begin position="402"/>
        <end position="423"/>
    </location>
</feature>
<keyword evidence="2" id="KW-0472">Membrane</keyword>
<dbReference type="Proteomes" id="UP001590950">
    <property type="component" value="Unassembled WGS sequence"/>
</dbReference>
<organism evidence="5 6">
    <name type="scientific">Stereocaulon virgatum</name>
    <dbReference type="NCBI Taxonomy" id="373712"/>
    <lineage>
        <taxon>Eukaryota</taxon>
        <taxon>Fungi</taxon>
        <taxon>Dikarya</taxon>
        <taxon>Ascomycota</taxon>
        <taxon>Pezizomycotina</taxon>
        <taxon>Lecanoromycetes</taxon>
        <taxon>OSLEUM clade</taxon>
        <taxon>Lecanoromycetidae</taxon>
        <taxon>Lecanorales</taxon>
        <taxon>Lecanorineae</taxon>
        <taxon>Stereocaulaceae</taxon>
        <taxon>Stereocaulon</taxon>
    </lineage>
</organism>
<keyword evidence="2" id="KW-1133">Transmembrane helix</keyword>
<feature type="signal peptide" evidence="3">
    <location>
        <begin position="1"/>
        <end position="24"/>
    </location>
</feature>
<dbReference type="EMBL" id="JBEFKJ010000027">
    <property type="protein sequence ID" value="KAL2039101.1"/>
    <property type="molecule type" value="Genomic_DNA"/>
</dbReference>
<proteinExistence type="predicted"/>
<evidence type="ECO:0000313" key="6">
    <source>
        <dbReference type="Proteomes" id="UP001590950"/>
    </source>
</evidence>
<dbReference type="CDD" id="cd12087">
    <property type="entry name" value="TM_EGFR-like"/>
    <property type="match status" value="1"/>
</dbReference>
<dbReference type="InterPro" id="IPR021109">
    <property type="entry name" value="Peptidase_aspartic_dom_sf"/>
</dbReference>
<evidence type="ECO:0000256" key="3">
    <source>
        <dbReference type="SAM" id="SignalP"/>
    </source>
</evidence>
<feature type="domain" description="Peptidase A1" evidence="4">
    <location>
        <begin position="52"/>
        <end position="382"/>
    </location>
</feature>
<keyword evidence="3" id="KW-0732">Signal</keyword>
<dbReference type="Gene3D" id="2.40.70.10">
    <property type="entry name" value="Acid Proteases"/>
    <property type="match status" value="2"/>
</dbReference>
<name>A0ABR4A1E2_9LECA</name>
<sequence length="518" mass="54617">MVSWSSLWSFRAICILSSLQLAIAASGNCSVAPLSLPWSNVTVSTNGVAVTRGIELGIGTPNQIFSLRPSTTLNNTRLSNVLDCVSEANTSCVGGKGGVYDSSKSSSFVVSIKDRWNGSEADTETATGSYVYFNDVMDFHSNGTVWGFPLVEDSDLVSGTEAGLPLGLNSSFLAAVTEANVAPSKAWGLYAGDRSLSPLDGELTIGGYSPARVAGNFTTFPLGNWSLQQPCPLQVTVNSITYDHPNGSSDPLLSENMVACIEPFQYRFTFTPDVASKFAGITNYNSSYANLTFPTSNSPDGSITITLDNNYTTVIPNSELITLHRGSDQSGHYAITNTSIVDTAIAGNAKSNPATVQPLLGGLYLTFNYLLVDYESGQFRMAPAARGTQTLRSQSLKAVCTPTANPSQSASSAPSTSPAPNQSKNTGAIAGGTVGGTIGLAIIGALVCVFLRQRHRPRQQESTNAPTGTSYPWSPSIQSPSMSDAKSPSEMPLSLAHSVHEMPSNTMSDQPPDTKTHS</sequence>
<dbReference type="SUPFAM" id="SSF50630">
    <property type="entry name" value="Acid proteases"/>
    <property type="match status" value="1"/>
</dbReference>
<evidence type="ECO:0000259" key="4">
    <source>
        <dbReference type="PROSITE" id="PS51767"/>
    </source>
</evidence>
<keyword evidence="2" id="KW-0812">Transmembrane</keyword>
<reference evidence="5 6" key="1">
    <citation type="submission" date="2024-09" db="EMBL/GenBank/DDBJ databases">
        <title>Rethinking Asexuality: The Enigmatic Case of Functional Sexual Genes in Lepraria (Stereocaulaceae).</title>
        <authorList>
            <person name="Doellman M."/>
            <person name="Sun Y."/>
            <person name="Barcenas-Pena A."/>
            <person name="Lumbsch H.T."/>
            <person name="Grewe F."/>
        </authorList>
    </citation>
    <scope>NUCLEOTIDE SEQUENCE [LARGE SCALE GENOMIC DNA]</scope>
    <source>
        <strain evidence="5 6">Mercado 3170</strain>
    </source>
</reference>
<evidence type="ECO:0000256" key="2">
    <source>
        <dbReference type="SAM" id="Phobius"/>
    </source>
</evidence>
<feature type="chain" id="PRO_5047365023" description="Peptidase A1 domain-containing protein" evidence="3">
    <location>
        <begin position="25"/>
        <end position="518"/>
    </location>
</feature>
<feature type="region of interest" description="Disordered" evidence="1">
    <location>
        <begin position="396"/>
        <end position="428"/>
    </location>
</feature>
<feature type="transmembrane region" description="Helical" evidence="2">
    <location>
        <begin position="428"/>
        <end position="451"/>
    </location>
</feature>
<feature type="compositionally biased region" description="Polar residues" evidence="1">
    <location>
        <begin position="460"/>
        <end position="486"/>
    </location>
</feature>
<accession>A0ABR4A1E2</accession>
<comment type="caution">
    <text evidence="5">The sequence shown here is derived from an EMBL/GenBank/DDBJ whole genome shotgun (WGS) entry which is preliminary data.</text>
</comment>
<evidence type="ECO:0000256" key="1">
    <source>
        <dbReference type="SAM" id="MobiDB-lite"/>
    </source>
</evidence>